<dbReference type="OrthoDB" id="5580261at2759"/>
<dbReference type="PANTHER" id="PTHR28002">
    <property type="entry name" value="MIOREX COMPLEX COMPONENT 11"/>
    <property type="match status" value="1"/>
</dbReference>
<evidence type="ECO:0000313" key="1">
    <source>
        <dbReference type="EMBL" id="CZT21584.1"/>
    </source>
</evidence>
<organism evidence="1 2">
    <name type="scientific">Ramularia collo-cygni</name>
    <dbReference type="NCBI Taxonomy" id="112498"/>
    <lineage>
        <taxon>Eukaryota</taxon>
        <taxon>Fungi</taxon>
        <taxon>Dikarya</taxon>
        <taxon>Ascomycota</taxon>
        <taxon>Pezizomycotina</taxon>
        <taxon>Dothideomycetes</taxon>
        <taxon>Dothideomycetidae</taxon>
        <taxon>Mycosphaerellales</taxon>
        <taxon>Mycosphaerellaceae</taxon>
        <taxon>Ramularia</taxon>
    </lineage>
</organism>
<keyword evidence="2" id="KW-1185">Reference proteome</keyword>
<reference evidence="1 2" key="1">
    <citation type="submission" date="2016-03" db="EMBL/GenBank/DDBJ databases">
        <authorList>
            <person name="Ploux O."/>
        </authorList>
    </citation>
    <scope>NUCLEOTIDE SEQUENCE [LARGE SCALE GENOMIC DNA]</scope>
    <source>
        <strain evidence="1 2">URUG2</strain>
    </source>
</reference>
<gene>
    <name evidence="1" type="ORF">RCC_07448</name>
</gene>
<dbReference type="RefSeq" id="XP_023628473.1">
    <property type="nucleotide sequence ID" value="XM_023772705.1"/>
</dbReference>
<proteinExistence type="predicted"/>
<dbReference type="GeneID" id="35602565"/>
<sequence>MNHMLMLRHPQSSSSTTCRQGSLLSRLLGSPSIVHLHITIMLRRPLWTARTVLRSPLKPSTKRYFADKSTPPSATPTSRLNRIESRLPNFLRRYTVPLRNAPVSHITAFIILHEITAVVPLFGLTAAFHYTNWLPPYISEGKWISDYTEKFGRYLRRKKWISDESGSGRWWGRGEKGTRLVVEMATAYAITKVLLPARLLLSVWGTPWFARLTVLPVTKKLGTLFMRKKPVAVGSGNAAGTGAVGGGVVPRDGK</sequence>
<evidence type="ECO:0000313" key="2">
    <source>
        <dbReference type="Proteomes" id="UP000225277"/>
    </source>
</evidence>
<dbReference type="GO" id="GO:0005739">
    <property type="term" value="C:mitochondrion"/>
    <property type="evidence" value="ECO:0007669"/>
    <property type="project" value="TreeGrafter"/>
</dbReference>
<name>A0A2D3VFC4_9PEZI</name>
<dbReference type="EMBL" id="FJUY01000011">
    <property type="protein sequence ID" value="CZT21584.1"/>
    <property type="molecule type" value="Genomic_DNA"/>
</dbReference>
<protein>
    <submittedName>
        <fullName evidence="1">Uncharacterized protein</fullName>
    </submittedName>
</protein>
<accession>A0A2D3VFC4</accession>
<dbReference type="PANTHER" id="PTHR28002:SF1">
    <property type="entry name" value="MIOREX COMPLEX COMPONENT 11"/>
    <property type="match status" value="1"/>
</dbReference>
<dbReference type="Pfam" id="PF10306">
    <property type="entry name" value="FLILHELTA"/>
    <property type="match status" value="1"/>
</dbReference>
<dbReference type="AlphaFoldDB" id="A0A2D3VFC4"/>
<dbReference type="Proteomes" id="UP000225277">
    <property type="component" value="Unassembled WGS sequence"/>
</dbReference>
<dbReference type="InterPro" id="IPR018811">
    <property type="entry name" value="MRX11"/>
</dbReference>